<dbReference type="PANTHER" id="PTHR14523:SF1">
    <property type="entry name" value="HOMOLOGOUS RECOMBINATION OB-FOLD PROTEIN"/>
    <property type="match status" value="1"/>
</dbReference>
<protein>
    <submittedName>
        <fullName evidence="2">Uncharacterized protein</fullName>
    </submittedName>
</protein>
<dbReference type="InterPro" id="IPR028045">
    <property type="entry name" value="HROB"/>
</dbReference>
<dbReference type="GO" id="GO:0000725">
    <property type="term" value="P:recombinational repair"/>
    <property type="evidence" value="ECO:0007669"/>
    <property type="project" value="InterPro"/>
</dbReference>
<feature type="region of interest" description="Disordered" evidence="1">
    <location>
        <begin position="20"/>
        <end position="89"/>
    </location>
</feature>
<sequence>MNSQEDEVEKWEAFDLGDSELPSFLRPCKRKSPSRPPLQPATPRLNPKAGFNSNTNHQTLLRRCSSRPGDRFLEDESHSRSLIPGPAGTVQVAIRRKMNKDPKSFDEQGEPIPTQEFICKAAEEPDWDDKDFSEDPWVSAVEGLLSNGGKAIGTPLSEIKSAGANTCSQTNKAKAPVVVSAYQSRPAPSESEPHGDSISVITESEDRER</sequence>
<dbReference type="EMBL" id="QGKY02000164">
    <property type="protein sequence ID" value="KAF2592650.1"/>
    <property type="molecule type" value="Genomic_DNA"/>
</dbReference>
<evidence type="ECO:0000256" key="1">
    <source>
        <dbReference type="SAM" id="MobiDB-lite"/>
    </source>
</evidence>
<reference evidence="2" key="1">
    <citation type="submission" date="2019-12" db="EMBL/GenBank/DDBJ databases">
        <title>Genome sequencing and annotation of Brassica cretica.</title>
        <authorList>
            <person name="Studholme D.J."/>
            <person name="Sarris P.F."/>
        </authorList>
    </citation>
    <scope>NUCLEOTIDE SEQUENCE</scope>
    <source>
        <strain evidence="2">PFS-102/07</strain>
        <tissue evidence="2">Leaf</tissue>
    </source>
</reference>
<comment type="caution">
    <text evidence="2">The sequence shown here is derived from an EMBL/GenBank/DDBJ whole genome shotgun (WGS) entry which is preliminary data.</text>
</comment>
<dbReference type="PANTHER" id="PTHR14523">
    <property type="entry name" value="UNCHARACTERIZED PROTEIN C17ORF53 HOMOLOG"/>
    <property type="match status" value="1"/>
</dbReference>
<feature type="region of interest" description="Disordered" evidence="1">
    <location>
        <begin position="181"/>
        <end position="209"/>
    </location>
</feature>
<dbReference type="AlphaFoldDB" id="A0A8S9KC41"/>
<name>A0A8S9KC41_BRACR</name>
<gene>
    <name evidence="2" type="ORF">F2Q70_00042549</name>
</gene>
<evidence type="ECO:0000313" key="2">
    <source>
        <dbReference type="EMBL" id="KAF2592650.1"/>
    </source>
</evidence>
<accession>A0A8S9KC41</accession>
<organism evidence="2">
    <name type="scientific">Brassica cretica</name>
    <name type="common">Mustard</name>
    <dbReference type="NCBI Taxonomy" id="69181"/>
    <lineage>
        <taxon>Eukaryota</taxon>
        <taxon>Viridiplantae</taxon>
        <taxon>Streptophyta</taxon>
        <taxon>Embryophyta</taxon>
        <taxon>Tracheophyta</taxon>
        <taxon>Spermatophyta</taxon>
        <taxon>Magnoliopsida</taxon>
        <taxon>eudicotyledons</taxon>
        <taxon>Gunneridae</taxon>
        <taxon>Pentapetalae</taxon>
        <taxon>rosids</taxon>
        <taxon>malvids</taxon>
        <taxon>Brassicales</taxon>
        <taxon>Brassicaceae</taxon>
        <taxon>Brassiceae</taxon>
        <taxon>Brassica</taxon>
    </lineage>
</organism>
<proteinExistence type="predicted"/>
<feature type="compositionally biased region" description="Basic and acidic residues" evidence="1">
    <location>
        <begin position="68"/>
        <end position="79"/>
    </location>
</feature>